<reference evidence="2 3" key="1">
    <citation type="submission" date="2019-04" db="EMBL/GenBank/DDBJ databases">
        <title>Sphingomonas psychrotolerans sp. nov., isolated from soil in the Tianshan Mountains, Xinjiang, China.</title>
        <authorList>
            <person name="Luo Y."/>
            <person name="Sheng H."/>
        </authorList>
    </citation>
    <scope>NUCLEOTIDE SEQUENCE [LARGE SCALE GENOMIC DNA]</scope>
    <source>
        <strain evidence="2 3">ZFGT-11</strain>
    </source>
</reference>
<evidence type="ECO:0000256" key="1">
    <source>
        <dbReference type="SAM" id="Phobius"/>
    </source>
</evidence>
<accession>A0A4S1XD30</accession>
<feature type="transmembrane region" description="Helical" evidence="1">
    <location>
        <begin position="52"/>
        <end position="77"/>
    </location>
</feature>
<protein>
    <submittedName>
        <fullName evidence="2">Uncharacterized protein</fullName>
    </submittedName>
</protein>
<evidence type="ECO:0000313" key="2">
    <source>
        <dbReference type="EMBL" id="TGX53583.1"/>
    </source>
</evidence>
<gene>
    <name evidence="2" type="ORF">E5A73_12205</name>
</gene>
<sequence>MPKPNDFHIGVIEFFSILLPGALLTAALVGRFHPELAEPLRSLLAPAGADWVAFALASYAAGHFVFLVAAMLDGLVYDRLELWKRFRGGADHCYLRATEARQAFFGTLERDVPMNSFAWAKSVLRLRAPAALADVERYEADSKFFRSLVVVIPVTAVLLAASPLLAALAAALTLASFFRYAERRYKSTEWAYRYLLVLIETPSPDPRR</sequence>
<keyword evidence="1" id="KW-0472">Membrane</keyword>
<feature type="transmembrane region" description="Helical" evidence="1">
    <location>
        <begin position="12"/>
        <end position="32"/>
    </location>
</feature>
<evidence type="ECO:0000313" key="3">
    <source>
        <dbReference type="Proteomes" id="UP000306147"/>
    </source>
</evidence>
<dbReference type="Proteomes" id="UP000306147">
    <property type="component" value="Unassembled WGS sequence"/>
</dbReference>
<comment type="caution">
    <text evidence="2">The sequence shown here is derived from an EMBL/GenBank/DDBJ whole genome shotgun (WGS) entry which is preliminary data.</text>
</comment>
<keyword evidence="3" id="KW-1185">Reference proteome</keyword>
<name>A0A4S1XD30_9SPHN</name>
<feature type="transmembrane region" description="Helical" evidence="1">
    <location>
        <begin position="147"/>
        <end position="178"/>
    </location>
</feature>
<keyword evidence="1" id="KW-1133">Transmembrane helix</keyword>
<proteinExistence type="predicted"/>
<dbReference type="AlphaFoldDB" id="A0A4S1XD30"/>
<dbReference type="OrthoDB" id="9182152at2"/>
<keyword evidence="1" id="KW-0812">Transmembrane</keyword>
<organism evidence="2 3">
    <name type="scientific">Sphingomonas gei</name>
    <dbReference type="NCBI Taxonomy" id="1395960"/>
    <lineage>
        <taxon>Bacteria</taxon>
        <taxon>Pseudomonadati</taxon>
        <taxon>Pseudomonadota</taxon>
        <taxon>Alphaproteobacteria</taxon>
        <taxon>Sphingomonadales</taxon>
        <taxon>Sphingomonadaceae</taxon>
        <taxon>Sphingomonas</taxon>
    </lineage>
</organism>
<dbReference type="EMBL" id="SRXT01000004">
    <property type="protein sequence ID" value="TGX53583.1"/>
    <property type="molecule type" value="Genomic_DNA"/>
</dbReference>
<dbReference type="RefSeq" id="WP_135964088.1">
    <property type="nucleotide sequence ID" value="NZ_SRXT01000004.1"/>
</dbReference>